<evidence type="ECO:0000313" key="2">
    <source>
        <dbReference type="EMBL" id="CAG8631090.1"/>
    </source>
</evidence>
<comment type="caution">
    <text evidence="2">The sequence shown here is derived from an EMBL/GenBank/DDBJ whole genome shotgun (WGS) entry which is preliminary data.</text>
</comment>
<keyword evidence="3" id="KW-1185">Reference proteome</keyword>
<evidence type="ECO:0000256" key="1">
    <source>
        <dbReference type="SAM" id="Phobius"/>
    </source>
</evidence>
<gene>
    <name evidence="2" type="ORF">AGERDE_LOCUS10530</name>
</gene>
<organism evidence="2 3">
    <name type="scientific">Ambispora gerdemannii</name>
    <dbReference type="NCBI Taxonomy" id="144530"/>
    <lineage>
        <taxon>Eukaryota</taxon>
        <taxon>Fungi</taxon>
        <taxon>Fungi incertae sedis</taxon>
        <taxon>Mucoromycota</taxon>
        <taxon>Glomeromycotina</taxon>
        <taxon>Glomeromycetes</taxon>
        <taxon>Archaeosporales</taxon>
        <taxon>Ambisporaceae</taxon>
        <taxon>Ambispora</taxon>
    </lineage>
</organism>
<accession>A0A9N9D962</accession>
<proteinExistence type="predicted"/>
<protein>
    <submittedName>
        <fullName evidence="2">6889_t:CDS:1</fullName>
    </submittedName>
</protein>
<reference evidence="2" key="1">
    <citation type="submission" date="2021-06" db="EMBL/GenBank/DDBJ databases">
        <authorList>
            <person name="Kallberg Y."/>
            <person name="Tangrot J."/>
            <person name="Rosling A."/>
        </authorList>
    </citation>
    <scope>NUCLEOTIDE SEQUENCE</scope>
    <source>
        <strain evidence="2">MT106</strain>
    </source>
</reference>
<keyword evidence="1" id="KW-0472">Membrane</keyword>
<feature type="non-terminal residue" evidence="2">
    <location>
        <position position="78"/>
    </location>
</feature>
<dbReference type="Proteomes" id="UP000789831">
    <property type="component" value="Unassembled WGS sequence"/>
</dbReference>
<name>A0A9N9D962_9GLOM</name>
<dbReference type="AlphaFoldDB" id="A0A9N9D962"/>
<feature type="transmembrane region" description="Helical" evidence="1">
    <location>
        <begin position="6"/>
        <end position="27"/>
    </location>
</feature>
<sequence length="78" mass="8385">MAPHKIAYFSTLIYVAVLAIMLINAELASAFRFEKRVQRGGEAMCSKYCPNIPAYISGPCCCLPSCAASSIANPNPDI</sequence>
<evidence type="ECO:0000313" key="3">
    <source>
        <dbReference type="Proteomes" id="UP000789831"/>
    </source>
</evidence>
<dbReference type="EMBL" id="CAJVPL010003351">
    <property type="protein sequence ID" value="CAG8631090.1"/>
    <property type="molecule type" value="Genomic_DNA"/>
</dbReference>
<keyword evidence="1" id="KW-1133">Transmembrane helix</keyword>
<keyword evidence="1" id="KW-0812">Transmembrane</keyword>